<feature type="compositionally biased region" description="Basic and acidic residues" evidence="1">
    <location>
        <begin position="209"/>
        <end position="223"/>
    </location>
</feature>
<dbReference type="OrthoDB" id="440781at2759"/>
<dbReference type="GO" id="GO:0012506">
    <property type="term" value="C:vesicle membrane"/>
    <property type="evidence" value="ECO:0007669"/>
    <property type="project" value="TreeGrafter"/>
</dbReference>
<dbReference type="GO" id="GO:0005737">
    <property type="term" value="C:cytoplasm"/>
    <property type="evidence" value="ECO:0007669"/>
    <property type="project" value="TreeGrafter"/>
</dbReference>
<reference evidence="3 4" key="1">
    <citation type="submission" date="2016-07" db="EMBL/GenBank/DDBJ databases">
        <title>Pervasive Adenine N6-methylation of Active Genes in Fungi.</title>
        <authorList>
            <consortium name="DOE Joint Genome Institute"/>
            <person name="Mondo S.J."/>
            <person name="Dannebaum R.O."/>
            <person name="Kuo R.C."/>
            <person name="Labutti K."/>
            <person name="Haridas S."/>
            <person name="Kuo A."/>
            <person name="Salamov A."/>
            <person name="Ahrendt S.R."/>
            <person name="Lipzen A."/>
            <person name="Sullivan W."/>
            <person name="Andreopoulos W.B."/>
            <person name="Clum A."/>
            <person name="Lindquist E."/>
            <person name="Daum C."/>
            <person name="Ramamoorthy G.K."/>
            <person name="Gryganskyi A."/>
            <person name="Culley D."/>
            <person name="Magnuson J.K."/>
            <person name="James T.Y."/>
            <person name="O'Malley M.A."/>
            <person name="Stajich J.E."/>
            <person name="Spatafora J.W."/>
            <person name="Visel A."/>
            <person name="Grigoriev I.V."/>
        </authorList>
    </citation>
    <scope>NUCLEOTIDE SEQUENCE [LARGE SCALE GENOMIC DNA]</scope>
    <source>
        <strain evidence="3 4">PL171</strain>
    </source>
</reference>
<proteinExistence type="predicted"/>
<dbReference type="STRING" id="765915.A0A1Y2HA25"/>
<dbReference type="InterPro" id="IPR029071">
    <property type="entry name" value="Ubiquitin-like_domsf"/>
</dbReference>
<accession>A0A1Y2HA25</accession>
<dbReference type="EMBL" id="MCFL01000074">
    <property type="protein sequence ID" value="ORZ30781.1"/>
    <property type="molecule type" value="Genomic_DNA"/>
</dbReference>
<dbReference type="InterPro" id="IPR021569">
    <property type="entry name" value="TUG-UBL1"/>
</dbReference>
<feature type="compositionally biased region" description="Low complexity" evidence="1">
    <location>
        <begin position="182"/>
        <end position="208"/>
    </location>
</feature>
<feature type="compositionally biased region" description="Basic and acidic residues" evidence="1">
    <location>
        <begin position="411"/>
        <end position="425"/>
    </location>
</feature>
<evidence type="ECO:0000259" key="2">
    <source>
        <dbReference type="PROSITE" id="PS50033"/>
    </source>
</evidence>
<feature type="region of interest" description="Disordered" evidence="1">
    <location>
        <begin position="182"/>
        <end position="253"/>
    </location>
</feature>
<sequence length="473" mass="50256">MKNHCNTARIARPIRSPTANARPGTPQDRPLDLSLSVRLANLSAGAKLELTRRTRPANSAGPIKIALQLDSGGRIIDTPPKGGIKVDSGQLSAKLGDPEYMVPVLIVANREIGSLNELRNSTLASLGIPAGGSVLIRLVFKYSGRKLADVLPEIEAPLPPVEGLVQAAAPAPTALAAPAALPTAPTASPSATLPVATAPTAPAASPAPERTRTQSVTEDRMDVDPTAQTSVPSAAGPPPAATQVLEQHQPTEAEIEHHPDPVPVLSAQERRRRELENMPLKTQAMRDREERQRRAKFPRTLIRVKLPDEYLLQLTFYTHEKVSALYSTLASLLITTPPPLSFRLVTTAPRMKDLDPTDDFWTAQLAPASVVRLIPLVHDDKVGPVVPLPEAGDGQAHNLLLESPGAQETDEEKRERLAKASRDMAARVLGGRTVGGASGLGSSSSLDGSASSSSGGGDSEKKTPKWFRAIKSK</sequence>
<feature type="domain" description="UBX" evidence="2">
    <location>
        <begin position="295"/>
        <end position="373"/>
    </location>
</feature>
<dbReference type="PANTHER" id="PTHR46467">
    <property type="entry name" value="TETHER CONTAINING UBX DOMAIN FOR GLUT4"/>
    <property type="match status" value="1"/>
</dbReference>
<dbReference type="AlphaFoldDB" id="A0A1Y2HA25"/>
<keyword evidence="4" id="KW-1185">Reference proteome</keyword>
<dbReference type="InterPro" id="IPR001012">
    <property type="entry name" value="UBX_dom"/>
</dbReference>
<evidence type="ECO:0000313" key="4">
    <source>
        <dbReference type="Proteomes" id="UP000193411"/>
    </source>
</evidence>
<dbReference type="Proteomes" id="UP000193411">
    <property type="component" value="Unassembled WGS sequence"/>
</dbReference>
<comment type="caution">
    <text evidence="3">The sequence shown here is derived from an EMBL/GenBank/DDBJ whole genome shotgun (WGS) entry which is preliminary data.</text>
</comment>
<evidence type="ECO:0000256" key="1">
    <source>
        <dbReference type="SAM" id="MobiDB-lite"/>
    </source>
</evidence>
<dbReference type="GO" id="GO:0005634">
    <property type="term" value="C:nucleus"/>
    <property type="evidence" value="ECO:0007669"/>
    <property type="project" value="TreeGrafter"/>
</dbReference>
<dbReference type="Gene3D" id="3.10.20.90">
    <property type="entry name" value="Phosphatidylinositol 3-kinase Catalytic Subunit, Chain A, domain 1"/>
    <property type="match status" value="1"/>
</dbReference>
<dbReference type="Pfam" id="PF11470">
    <property type="entry name" value="TUG-UBL1"/>
    <property type="match status" value="1"/>
</dbReference>
<dbReference type="PANTHER" id="PTHR46467:SF1">
    <property type="entry name" value="TETHER CONTAINING UBX DOMAIN FOR GLUT4"/>
    <property type="match status" value="1"/>
</dbReference>
<feature type="compositionally biased region" description="Low complexity" evidence="1">
    <location>
        <begin position="440"/>
        <end position="453"/>
    </location>
</feature>
<name>A0A1Y2HA25_9FUNG</name>
<feature type="region of interest" description="Disordered" evidence="1">
    <location>
        <begin position="401"/>
        <end position="473"/>
    </location>
</feature>
<organism evidence="3 4">
    <name type="scientific">Catenaria anguillulae PL171</name>
    <dbReference type="NCBI Taxonomy" id="765915"/>
    <lineage>
        <taxon>Eukaryota</taxon>
        <taxon>Fungi</taxon>
        <taxon>Fungi incertae sedis</taxon>
        <taxon>Blastocladiomycota</taxon>
        <taxon>Blastocladiomycetes</taxon>
        <taxon>Blastocladiales</taxon>
        <taxon>Catenariaceae</taxon>
        <taxon>Catenaria</taxon>
    </lineage>
</organism>
<evidence type="ECO:0000313" key="3">
    <source>
        <dbReference type="EMBL" id="ORZ30781.1"/>
    </source>
</evidence>
<dbReference type="SUPFAM" id="SSF54236">
    <property type="entry name" value="Ubiquitin-like"/>
    <property type="match status" value="1"/>
</dbReference>
<gene>
    <name evidence="3" type="ORF">BCR44DRAFT_1443818</name>
</gene>
<protein>
    <recommendedName>
        <fullName evidence="2">UBX domain-containing protein</fullName>
    </recommendedName>
</protein>
<feature type="region of interest" description="Disordered" evidence="1">
    <location>
        <begin position="1"/>
        <end position="31"/>
    </location>
</feature>
<dbReference type="GO" id="GO:0006886">
    <property type="term" value="P:intracellular protein transport"/>
    <property type="evidence" value="ECO:0007669"/>
    <property type="project" value="TreeGrafter"/>
</dbReference>
<feature type="compositionally biased region" description="Basic residues" evidence="1">
    <location>
        <begin position="464"/>
        <end position="473"/>
    </location>
</feature>
<dbReference type="PROSITE" id="PS50033">
    <property type="entry name" value="UBX"/>
    <property type="match status" value="1"/>
</dbReference>